<dbReference type="InterPro" id="IPR018946">
    <property type="entry name" value="PhoD-like_MPP"/>
</dbReference>
<keyword evidence="2" id="KW-0378">Hydrolase</keyword>
<organism evidence="9 10">
    <name type="scientific">Lithohypha guttulata</name>
    <dbReference type="NCBI Taxonomy" id="1690604"/>
    <lineage>
        <taxon>Eukaryota</taxon>
        <taxon>Fungi</taxon>
        <taxon>Dikarya</taxon>
        <taxon>Ascomycota</taxon>
        <taxon>Pezizomycotina</taxon>
        <taxon>Eurotiomycetes</taxon>
        <taxon>Chaetothyriomycetidae</taxon>
        <taxon>Chaetothyriales</taxon>
        <taxon>Trichomeriaceae</taxon>
        <taxon>Lithohypha</taxon>
    </lineage>
</organism>
<keyword evidence="3" id="KW-0146">Chitin degradation</keyword>
<dbReference type="PANTHER" id="PTHR43606:SF2">
    <property type="entry name" value="ALKALINE PHOSPHATASE FAMILY PROTEIN (AFU_ORTHOLOGUE AFUA_5G03860)"/>
    <property type="match status" value="1"/>
</dbReference>
<protein>
    <recommendedName>
        <fullName evidence="8">GH18 domain-containing protein</fullName>
    </recommendedName>
</protein>
<feature type="domain" description="GH18" evidence="8">
    <location>
        <begin position="1"/>
        <end position="258"/>
    </location>
</feature>
<evidence type="ECO:0000256" key="1">
    <source>
        <dbReference type="ARBA" id="ARBA00000822"/>
    </source>
</evidence>
<comment type="catalytic activity">
    <reaction evidence="1">
        <text>Random endo-hydrolysis of N-acetyl-beta-D-glucosaminide (1-&gt;4)-beta-linkages in chitin and chitodextrins.</text>
        <dbReference type="EC" id="3.2.1.14"/>
    </reaction>
</comment>
<dbReference type="InterPro" id="IPR038607">
    <property type="entry name" value="PhoD-like_sf"/>
</dbReference>
<dbReference type="PROSITE" id="PS51910">
    <property type="entry name" value="GH18_2"/>
    <property type="match status" value="1"/>
</dbReference>
<dbReference type="InterPro" id="IPR052900">
    <property type="entry name" value="Phospholipid_Metab_Enz"/>
</dbReference>
<dbReference type="InterPro" id="IPR001579">
    <property type="entry name" value="Glyco_hydro_18_chit_AS"/>
</dbReference>
<comment type="caution">
    <text evidence="9">The sequence shown here is derived from an EMBL/GenBank/DDBJ whole genome shotgun (WGS) entry which is preliminary data.</text>
</comment>
<evidence type="ECO:0000259" key="8">
    <source>
        <dbReference type="PROSITE" id="PS51910"/>
    </source>
</evidence>
<evidence type="ECO:0000256" key="2">
    <source>
        <dbReference type="ARBA" id="ARBA00022801"/>
    </source>
</evidence>
<evidence type="ECO:0000256" key="6">
    <source>
        <dbReference type="ARBA" id="ARBA00023326"/>
    </source>
</evidence>
<dbReference type="EMBL" id="JAVRRG010000023">
    <property type="protein sequence ID" value="KAK5096220.1"/>
    <property type="molecule type" value="Genomic_DNA"/>
</dbReference>
<evidence type="ECO:0000313" key="10">
    <source>
        <dbReference type="Proteomes" id="UP001345013"/>
    </source>
</evidence>
<evidence type="ECO:0000256" key="3">
    <source>
        <dbReference type="ARBA" id="ARBA00023024"/>
    </source>
</evidence>
<sequence>MTLNDDAPDHPKYTQLWDEAMVLQDSGIKVMCMLGGAAKGSFARLDYSESRTDVPLARFEAYYAPFRDFIRAHSLDGVDLDVEEEMSLPGVVHLIDRLKADFGRDFIITLAPVATALMPGRPHLSGFDYRLLEAARGSSIAWYNAQFYNGWGGLHNTAAYDEIIRNGWRPDKVVAGMLTNPRHGGSGYVPLELTAAVISVLMERYPNFGGVMGWEYWNSYPQVENSWIPGHHFPPIIVSATLLYLTLVTTYSRSFGTRPSLREAFPKLFKHEKEAKEHGTDRDLEDDYEEPAFYKEEVNVLKTLVFGIPNWQEWEFSYITVALNVLVTLLSLDLVFRGPLLYDGETLKFSRLGHVDHTSAKVLVREPDPRNLPIYVYLKPVTQTSWSAVDKIYYTQEETDYTYSMVFEKLQPDTSYAYSLSNDLDGAFRTAPAPGTLKAKSLTFLTSSCIKANFPYNPFAHSLSIRGLRHMSEVLKSLPSPASFMLFLGDFIYVDVPFRLSSSQEHYRSEYRRVYASPSWELPGLDLPWIHTLDDHEIANDWAGGNQTEPFPAASDPFIHYHASVNPPLPPHAPSGPETNTTYFQFSQGPASFFMMDTRRYRTQPETQKTTVPDTTKPLYGSSSASSQITEYAPSMLGPEQLQALLTFLQTPEGPNVHWKIVASSVPFTKNWRFGTSDTWGGFLSERKKILDAMHFAETSLGVRVVILSGDRHEFAAIRYPPKLTSQAYDATSDLGPHEFSVGPLSMFYLPFRTFKQIDDEDVSLAYFPDGNSKIGSVQISSTRGQDQSQGRSTLKYTLWVAGLKTWEHTLHSPASGTFGKSNLATWTSRWAGW</sequence>
<evidence type="ECO:0000256" key="5">
    <source>
        <dbReference type="ARBA" id="ARBA00023295"/>
    </source>
</evidence>
<name>A0ABR0KHF6_9EURO</name>
<dbReference type="Gene3D" id="3.20.20.80">
    <property type="entry name" value="Glycosidases"/>
    <property type="match status" value="1"/>
</dbReference>
<feature type="region of interest" description="Disordered" evidence="7">
    <location>
        <begin position="603"/>
        <end position="623"/>
    </location>
</feature>
<dbReference type="PANTHER" id="PTHR43606">
    <property type="entry name" value="PHOSPHATASE, PUTATIVE (AFU_ORTHOLOGUE AFUA_6G08710)-RELATED"/>
    <property type="match status" value="1"/>
</dbReference>
<proteinExistence type="predicted"/>
<dbReference type="CDD" id="cd07389">
    <property type="entry name" value="MPP_PhoD"/>
    <property type="match status" value="1"/>
</dbReference>
<keyword evidence="5" id="KW-0326">Glycosidase</keyword>
<evidence type="ECO:0000256" key="7">
    <source>
        <dbReference type="SAM" id="MobiDB-lite"/>
    </source>
</evidence>
<keyword evidence="4" id="KW-0119">Carbohydrate metabolism</keyword>
<dbReference type="InterPro" id="IPR017853">
    <property type="entry name" value="GH"/>
</dbReference>
<keyword evidence="6" id="KW-0624">Polysaccharide degradation</keyword>
<feature type="compositionally biased region" description="Polar residues" evidence="7">
    <location>
        <begin position="604"/>
        <end position="614"/>
    </location>
</feature>
<dbReference type="Proteomes" id="UP001345013">
    <property type="component" value="Unassembled WGS sequence"/>
</dbReference>
<dbReference type="InterPro" id="IPR029052">
    <property type="entry name" value="Metallo-depent_PP-like"/>
</dbReference>
<dbReference type="SUPFAM" id="SSF56300">
    <property type="entry name" value="Metallo-dependent phosphatases"/>
    <property type="match status" value="1"/>
</dbReference>
<dbReference type="InterPro" id="IPR001223">
    <property type="entry name" value="Glyco_hydro18_cat"/>
</dbReference>
<keyword evidence="10" id="KW-1185">Reference proteome</keyword>
<evidence type="ECO:0000256" key="4">
    <source>
        <dbReference type="ARBA" id="ARBA00023277"/>
    </source>
</evidence>
<accession>A0ABR0KHF6</accession>
<dbReference type="Gene3D" id="3.60.21.70">
    <property type="entry name" value="PhoD-like phosphatase"/>
    <property type="match status" value="1"/>
</dbReference>
<dbReference type="SUPFAM" id="SSF51445">
    <property type="entry name" value="(Trans)glycosidases"/>
    <property type="match status" value="1"/>
</dbReference>
<evidence type="ECO:0000313" key="9">
    <source>
        <dbReference type="EMBL" id="KAK5096220.1"/>
    </source>
</evidence>
<dbReference type="PROSITE" id="PS01095">
    <property type="entry name" value="GH18_1"/>
    <property type="match status" value="1"/>
</dbReference>
<reference evidence="9 10" key="1">
    <citation type="submission" date="2023-08" db="EMBL/GenBank/DDBJ databases">
        <title>Black Yeasts Isolated from many extreme environments.</title>
        <authorList>
            <person name="Coleine C."/>
            <person name="Stajich J.E."/>
            <person name="Selbmann L."/>
        </authorList>
    </citation>
    <scope>NUCLEOTIDE SEQUENCE [LARGE SCALE GENOMIC DNA]</scope>
    <source>
        <strain evidence="9 10">CCFEE 5885</strain>
    </source>
</reference>
<gene>
    <name evidence="9" type="ORF">LTR24_002625</name>
</gene>
<dbReference type="Pfam" id="PF09423">
    <property type="entry name" value="PhoD"/>
    <property type="match status" value="1"/>
</dbReference>